<comment type="caution">
    <text evidence="2">The sequence shown here is derived from an EMBL/GenBank/DDBJ whole genome shotgun (WGS) entry which is preliminary data.</text>
</comment>
<organism evidence="2 3">
    <name type="scientific">Vespula vulgaris</name>
    <name type="common">Yellow jacket</name>
    <name type="synonym">Wasp</name>
    <dbReference type="NCBI Taxonomy" id="7454"/>
    <lineage>
        <taxon>Eukaryota</taxon>
        <taxon>Metazoa</taxon>
        <taxon>Ecdysozoa</taxon>
        <taxon>Arthropoda</taxon>
        <taxon>Hexapoda</taxon>
        <taxon>Insecta</taxon>
        <taxon>Pterygota</taxon>
        <taxon>Neoptera</taxon>
        <taxon>Endopterygota</taxon>
        <taxon>Hymenoptera</taxon>
        <taxon>Apocrita</taxon>
        <taxon>Aculeata</taxon>
        <taxon>Vespoidea</taxon>
        <taxon>Vespidae</taxon>
        <taxon>Vespinae</taxon>
        <taxon>Vespula</taxon>
    </lineage>
</organism>
<evidence type="ECO:0000313" key="2">
    <source>
        <dbReference type="EMBL" id="KAF7396673.1"/>
    </source>
</evidence>
<name>A0A834JY35_VESVU</name>
<feature type="compositionally biased region" description="Basic and acidic residues" evidence="1">
    <location>
        <begin position="266"/>
        <end position="301"/>
    </location>
</feature>
<gene>
    <name evidence="2" type="ORF">HZH66_007535</name>
</gene>
<feature type="region of interest" description="Disordered" evidence="1">
    <location>
        <begin position="266"/>
        <end position="313"/>
    </location>
</feature>
<evidence type="ECO:0000256" key="1">
    <source>
        <dbReference type="SAM" id="MobiDB-lite"/>
    </source>
</evidence>
<sequence length="338" mass="39829">MPAIWSSSERPLSVRTIWVDGIRHAVLSPDDPLINTKIRRRPHTSKGNDYQSDYQQLKSPGLDRLNNCFLNLHVMVDKDERVSSKMIRRQSAPICGRLLSDDSERFLKSFPATKDIKRQLLERRSVKEDFMIEIKSIDELWNSSNDSSRSNVDKFELPEIRSNLLSERVLQWLDLSGKVQNYVKDVEEIGERLNIEEYRDSKKFLSSKHEISSMKRKMAMHNYKLNRERKPECLERSERRMARRKLFEIDERAKRKDLIEIEEKKSAIKEEDPSKMAVGEDKDKDKDKEKEKGDEEKEKKSFTNSWSSVGRPQLHIFMPKLNCNEKRHESSQESLVCD</sequence>
<reference evidence="2" key="1">
    <citation type="journal article" date="2020" name="G3 (Bethesda)">
        <title>High-Quality Assemblies for Three Invasive Social Wasps from the &lt;i&gt;Vespula&lt;/i&gt; Genus.</title>
        <authorList>
            <person name="Harrop T.W.R."/>
            <person name="Guhlin J."/>
            <person name="McLaughlin G.M."/>
            <person name="Permina E."/>
            <person name="Stockwell P."/>
            <person name="Gilligan J."/>
            <person name="Le Lec M.F."/>
            <person name="Gruber M.A.M."/>
            <person name="Quinn O."/>
            <person name="Lovegrove M."/>
            <person name="Duncan E.J."/>
            <person name="Remnant E.J."/>
            <person name="Van Eeckhoven J."/>
            <person name="Graham B."/>
            <person name="Knapp R.A."/>
            <person name="Langford K.W."/>
            <person name="Kronenberg Z."/>
            <person name="Press M.O."/>
            <person name="Eacker S.M."/>
            <person name="Wilson-Rankin E.E."/>
            <person name="Purcell J."/>
            <person name="Lester P.J."/>
            <person name="Dearden P.K."/>
        </authorList>
    </citation>
    <scope>NUCLEOTIDE SEQUENCE</scope>
    <source>
        <strain evidence="2">Marl-1</strain>
    </source>
</reference>
<protein>
    <submittedName>
        <fullName evidence="2">Uncharacterized protein</fullName>
    </submittedName>
</protein>
<dbReference type="AlphaFoldDB" id="A0A834JY35"/>
<proteinExistence type="predicted"/>
<evidence type="ECO:0000313" key="3">
    <source>
        <dbReference type="Proteomes" id="UP000614350"/>
    </source>
</evidence>
<dbReference type="Proteomes" id="UP000614350">
    <property type="component" value="Unassembled WGS sequence"/>
</dbReference>
<keyword evidence="3" id="KW-1185">Reference proteome</keyword>
<accession>A0A834JY35</accession>
<dbReference type="EMBL" id="JACSEA010000007">
    <property type="protein sequence ID" value="KAF7396673.1"/>
    <property type="molecule type" value="Genomic_DNA"/>
</dbReference>